<feature type="compositionally biased region" description="Low complexity" evidence="1">
    <location>
        <begin position="105"/>
        <end position="120"/>
    </location>
</feature>
<feature type="region of interest" description="Disordered" evidence="1">
    <location>
        <begin position="1"/>
        <end position="39"/>
    </location>
</feature>
<sequence length="162" mass="17422">MGEPPVLHPRAAAEPPVPAPPARLPSLSRAAGSPPPASTADCAAAFLRRPLLFGSRMVGPLHMGSPRGLPSPRPLAQARRSSLMRVRGCVSRLSEKVRATAMRPENCSSSTSSEDSCTDGGINRRQGTQLINRVMYYLKQHQLLSIIVVYWRAGLESVTDPS</sequence>
<accession>A0AAQ3SRK5</accession>
<name>A0AAQ3SRK5_PASNO</name>
<evidence type="ECO:0000313" key="3">
    <source>
        <dbReference type="Proteomes" id="UP001341281"/>
    </source>
</evidence>
<protein>
    <submittedName>
        <fullName evidence="2">Uncharacterized protein</fullName>
    </submittedName>
</protein>
<dbReference type="AlphaFoldDB" id="A0AAQ3SRK5"/>
<organism evidence="2 3">
    <name type="scientific">Paspalum notatum var. saurae</name>
    <dbReference type="NCBI Taxonomy" id="547442"/>
    <lineage>
        <taxon>Eukaryota</taxon>
        <taxon>Viridiplantae</taxon>
        <taxon>Streptophyta</taxon>
        <taxon>Embryophyta</taxon>
        <taxon>Tracheophyta</taxon>
        <taxon>Spermatophyta</taxon>
        <taxon>Magnoliopsida</taxon>
        <taxon>Liliopsida</taxon>
        <taxon>Poales</taxon>
        <taxon>Poaceae</taxon>
        <taxon>PACMAD clade</taxon>
        <taxon>Panicoideae</taxon>
        <taxon>Andropogonodae</taxon>
        <taxon>Paspaleae</taxon>
        <taxon>Paspalinae</taxon>
        <taxon>Paspalum</taxon>
    </lineage>
</organism>
<dbReference type="Proteomes" id="UP001341281">
    <property type="component" value="Chromosome 02"/>
</dbReference>
<evidence type="ECO:0000256" key="1">
    <source>
        <dbReference type="SAM" id="MobiDB-lite"/>
    </source>
</evidence>
<keyword evidence="3" id="KW-1185">Reference proteome</keyword>
<evidence type="ECO:0000313" key="2">
    <source>
        <dbReference type="EMBL" id="WVZ58854.1"/>
    </source>
</evidence>
<feature type="region of interest" description="Disordered" evidence="1">
    <location>
        <begin position="101"/>
        <end position="120"/>
    </location>
</feature>
<gene>
    <name evidence="2" type="ORF">U9M48_009080</name>
</gene>
<proteinExistence type="predicted"/>
<dbReference type="EMBL" id="CP144746">
    <property type="protein sequence ID" value="WVZ58854.1"/>
    <property type="molecule type" value="Genomic_DNA"/>
</dbReference>
<reference evidence="2 3" key="1">
    <citation type="submission" date="2024-02" db="EMBL/GenBank/DDBJ databases">
        <title>High-quality chromosome-scale genome assembly of Pensacola bahiagrass (Paspalum notatum Flugge var. saurae).</title>
        <authorList>
            <person name="Vega J.M."/>
            <person name="Podio M."/>
            <person name="Orjuela J."/>
            <person name="Siena L.A."/>
            <person name="Pessino S.C."/>
            <person name="Combes M.C."/>
            <person name="Mariac C."/>
            <person name="Albertini E."/>
            <person name="Pupilli F."/>
            <person name="Ortiz J.P.A."/>
            <person name="Leblanc O."/>
        </authorList>
    </citation>
    <scope>NUCLEOTIDE SEQUENCE [LARGE SCALE GENOMIC DNA]</scope>
    <source>
        <strain evidence="2">R1</strain>
        <tissue evidence="2">Leaf</tissue>
    </source>
</reference>